<organism evidence="1 2">
    <name type="scientific">Actinokineospora bangkokensis</name>
    <dbReference type="NCBI Taxonomy" id="1193682"/>
    <lineage>
        <taxon>Bacteria</taxon>
        <taxon>Bacillati</taxon>
        <taxon>Actinomycetota</taxon>
        <taxon>Actinomycetes</taxon>
        <taxon>Pseudonocardiales</taxon>
        <taxon>Pseudonocardiaceae</taxon>
        <taxon>Actinokineospora</taxon>
    </lineage>
</organism>
<gene>
    <name evidence="1" type="ORF">BJP25_08710</name>
</gene>
<dbReference type="RefSeq" id="WP_075973262.1">
    <property type="nucleotide sequence ID" value="NZ_MKQR01000005.1"/>
</dbReference>
<sequence length="95" mass="9804">MTTATPSEPLDPSSPELSRRALAMLRAVAEGRAQLACSREPDLYIDGVPCCDQFTAHLLTHQGLITPATGRFGQLVPATLTSTGAAAITSAPVAA</sequence>
<reference evidence="1 2" key="1">
    <citation type="submission" date="2016-10" db="EMBL/GenBank/DDBJ databases">
        <title>The Draft Genome Sequence of Actinokineospora bangkokensis 44EHWT reveals the biosynthetic pathway of antifungal compounds Thailandins with unusual extender unit butylmalonyl-CoA.</title>
        <authorList>
            <person name="Greule A."/>
            <person name="Intra B."/>
            <person name="Flemming S."/>
            <person name="Rommel M.G."/>
            <person name="Panbangred W."/>
            <person name="Bechthold A."/>
        </authorList>
    </citation>
    <scope>NUCLEOTIDE SEQUENCE [LARGE SCALE GENOMIC DNA]</scope>
    <source>
        <strain evidence="1 2">44EHW</strain>
    </source>
</reference>
<dbReference type="OrthoDB" id="3700530at2"/>
<keyword evidence="2" id="KW-1185">Reference proteome</keyword>
<evidence type="ECO:0000313" key="1">
    <source>
        <dbReference type="EMBL" id="OLR95029.1"/>
    </source>
</evidence>
<dbReference type="EMBL" id="MKQR01000005">
    <property type="protein sequence ID" value="OLR95029.1"/>
    <property type="molecule type" value="Genomic_DNA"/>
</dbReference>
<dbReference type="Proteomes" id="UP000186040">
    <property type="component" value="Unassembled WGS sequence"/>
</dbReference>
<name>A0A1Q9LSP2_9PSEU</name>
<dbReference type="AlphaFoldDB" id="A0A1Q9LSP2"/>
<protein>
    <submittedName>
        <fullName evidence="1">Uncharacterized protein</fullName>
    </submittedName>
</protein>
<comment type="caution">
    <text evidence="1">The sequence shown here is derived from an EMBL/GenBank/DDBJ whole genome shotgun (WGS) entry which is preliminary data.</text>
</comment>
<proteinExistence type="predicted"/>
<accession>A0A1Q9LSP2</accession>
<evidence type="ECO:0000313" key="2">
    <source>
        <dbReference type="Proteomes" id="UP000186040"/>
    </source>
</evidence>